<evidence type="ECO:0000256" key="4">
    <source>
        <dbReference type="ARBA" id="ARBA00022692"/>
    </source>
</evidence>
<feature type="transmembrane region" description="Helical" evidence="13">
    <location>
        <begin position="82"/>
        <end position="101"/>
    </location>
</feature>
<dbReference type="OrthoDB" id="9799090at2"/>
<keyword evidence="3" id="KW-0633">Potassium transport</keyword>
<name>A0A547QB26_9RHOB</name>
<protein>
    <submittedName>
        <fullName evidence="15">Ion transporter</fullName>
    </submittedName>
</protein>
<reference evidence="15 16" key="1">
    <citation type="submission" date="2019-06" db="EMBL/GenBank/DDBJ databases">
        <title>Paenimaribius caenipelagi gen. nov., sp. nov., isolated from a tidal flat.</title>
        <authorList>
            <person name="Yoon J.-H."/>
        </authorList>
    </citation>
    <scope>NUCLEOTIDE SEQUENCE [LARGE SCALE GENOMIC DNA]</scope>
    <source>
        <strain evidence="15 16">JBTF-M29</strain>
    </source>
</reference>
<organism evidence="15 16">
    <name type="scientific">Palleronia caenipelagi</name>
    <dbReference type="NCBI Taxonomy" id="2489174"/>
    <lineage>
        <taxon>Bacteria</taxon>
        <taxon>Pseudomonadati</taxon>
        <taxon>Pseudomonadota</taxon>
        <taxon>Alphaproteobacteria</taxon>
        <taxon>Rhodobacterales</taxon>
        <taxon>Roseobacteraceae</taxon>
        <taxon>Palleronia</taxon>
    </lineage>
</organism>
<keyword evidence="10 13" id="KW-0472">Membrane</keyword>
<evidence type="ECO:0000256" key="12">
    <source>
        <dbReference type="SAM" id="MobiDB-lite"/>
    </source>
</evidence>
<dbReference type="PRINTS" id="PR00169">
    <property type="entry name" value="KCHANNEL"/>
</dbReference>
<keyword evidence="9" id="KW-0406">Ion transport</keyword>
<comment type="caution">
    <text evidence="15">The sequence shown here is derived from an EMBL/GenBank/DDBJ whole genome shotgun (WGS) entry which is preliminary data.</text>
</comment>
<keyword evidence="16" id="KW-1185">Reference proteome</keyword>
<dbReference type="InterPro" id="IPR027359">
    <property type="entry name" value="Volt_channel_dom_sf"/>
</dbReference>
<dbReference type="RefSeq" id="WP_142832906.1">
    <property type="nucleotide sequence ID" value="NZ_VFSV01000001.1"/>
</dbReference>
<dbReference type="PANTHER" id="PTHR11537">
    <property type="entry name" value="VOLTAGE-GATED POTASSIUM CHANNEL"/>
    <property type="match status" value="1"/>
</dbReference>
<keyword evidence="2" id="KW-0813">Transport</keyword>
<evidence type="ECO:0000313" key="16">
    <source>
        <dbReference type="Proteomes" id="UP000318590"/>
    </source>
</evidence>
<keyword evidence="4 13" id="KW-0812">Transmembrane</keyword>
<dbReference type="InterPro" id="IPR005821">
    <property type="entry name" value="Ion_trans_dom"/>
</dbReference>
<dbReference type="SUPFAM" id="SSF81324">
    <property type="entry name" value="Voltage-gated potassium channels"/>
    <property type="match status" value="1"/>
</dbReference>
<evidence type="ECO:0000256" key="8">
    <source>
        <dbReference type="ARBA" id="ARBA00022989"/>
    </source>
</evidence>
<sequence length="272" mass="29658">MITKKRARLALEGEDPTYGRAFVIVLYVAIGLTAAAITMESMKSLPPSVNGILVIVEFVLLAVFAIEYAVRVWSAEHRLRYIFSFWGLIDLAAVAPALLLMTPDIQALRSLRLFLALRMLKLLRLNNAVFRIEEALSDCKEELLVFIFLAAIVMFLSAVGIYYFEHEAQPDAFQSIPDALWWAVATFTTVGYGDIYPITTGGRFFTTLTLLVGLGIVAIPGSLITTALLKESGVRRSASASKPGAPITQSGTDKSDTTDDDTSNTATGRDPS</sequence>
<feature type="transmembrane region" description="Helical" evidence="13">
    <location>
        <begin position="143"/>
        <end position="164"/>
    </location>
</feature>
<dbReference type="GO" id="GO:0001508">
    <property type="term" value="P:action potential"/>
    <property type="evidence" value="ECO:0007669"/>
    <property type="project" value="TreeGrafter"/>
</dbReference>
<keyword evidence="8 13" id="KW-1133">Transmembrane helix</keyword>
<keyword evidence="11" id="KW-0407">Ion channel</keyword>
<dbReference type="EMBL" id="VFSV01000001">
    <property type="protein sequence ID" value="TRD23584.1"/>
    <property type="molecule type" value="Genomic_DNA"/>
</dbReference>
<evidence type="ECO:0000256" key="3">
    <source>
        <dbReference type="ARBA" id="ARBA00022538"/>
    </source>
</evidence>
<dbReference type="PANTHER" id="PTHR11537:SF254">
    <property type="entry name" value="POTASSIUM VOLTAGE-GATED CHANNEL PROTEIN SHAB"/>
    <property type="match status" value="1"/>
</dbReference>
<dbReference type="Gene3D" id="1.10.287.70">
    <property type="match status" value="1"/>
</dbReference>
<evidence type="ECO:0000256" key="7">
    <source>
        <dbReference type="ARBA" id="ARBA00022958"/>
    </source>
</evidence>
<dbReference type="GO" id="GO:0005249">
    <property type="term" value="F:voltage-gated potassium channel activity"/>
    <property type="evidence" value="ECO:0007669"/>
    <property type="project" value="InterPro"/>
</dbReference>
<proteinExistence type="predicted"/>
<evidence type="ECO:0000256" key="9">
    <source>
        <dbReference type="ARBA" id="ARBA00023065"/>
    </source>
</evidence>
<dbReference type="InterPro" id="IPR028325">
    <property type="entry name" value="VG_K_chnl"/>
</dbReference>
<comment type="subcellular location">
    <subcellularLocation>
        <location evidence="1">Membrane</location>
        <topology evidence="1">Multi-pass membrane protein</topology>
    </subcellularLocation>
</comment>
<accession>A0A547QB26</accession>
<feature type="domain" description="Ion transport" evidence="14">
    <location>
        <begin position="21"/>
        <end position="226"/>
    </location>
</feature>
<evidence type="ECO:0000313" key="15">
    <source>
        <dbReference type="EMBL" id="TRD23584.1"/>
    </source>
</evidence>
<dbReference type="GO" id="GO:0008076">
    <property type="term" value="C:voltage-gated potassium channel complex"/>
    <property type="evidence" value="ECO:0007669"/>
    <property type="project" value="InterPro"/>
</dbReference>
<feature type="transmembrane region" description="Helical" evidence="13">
    <location>
        <begin position="204"/>
        <end position="229"/>
    </location>
</feature>
<evidence type="ECO:0000256" key="6">
    <source>
        <dbReference type="ARBA" id="ARBA00022882"/>
    </source>
</evidence>
<evidence type="ECO:0000256" key="5">
    <source>
        <dbReference type="ARBA" id="ARBA00022826"/>
    </source>
</evidence>
<keyword evidence="5" id="KW-0631">Potassium channel</keyword>
<keyword evidence="7" id="KW-0630">Potassium</keyword>
<keyword evidence="6" id="KW-0851">Voltage-gated channel</keyword>
<gene>
    <name evidence="15" type="ORF">FEV53_00785</name>
</gene>
<feature type="transmembrane region" description="Helical" evidence="13">
    <location>
        <begin position="51"/>
        <end position="70"/>
    </location>
</feature>
<feature type="transmembrane region" description="Helical" evidence="13">
    <location>
        <begin position="21"/>
        <end position="39"/>
    </location>
</feature>
<evidence type="ECO:0000259" key="14">
    <source>
        <dbReference type="Pfam" id="PF00520"/>
    </source>
</evidence>
<dbReference type="AlphaFoldDB" id="A0A547QB26"/>
<evidence type="ECO:0000256" key="2">
    <source>
        <dbReference type="ARBA" id="ARBA00022448"/>
    </source>
</evidence>
<dbReference type="Proteomes" id="UP000318590">
    <property type="component" value="Unassembled WGS sequence"/>
</dbReference>
<evidence type="ECO:0000256" key="11">
    <source>
        <dbReference type="ARBA" id="ARBA00023303"/>
    </source>
</evidence>
<evidence type="ECO:0000256" key="10">
    <source>
        <dbReference type="ARBA" id="ARBA00023136"/>
    </source>
</evidence>
<evidence type="ECO:0000256" key="1">
    <source>
        <dbReference type="ARBA" id="ARBA00004141"/>
    </source>
</evidence>
<feature type="compositionally biased region" description="Low complexity" evidence="12">
    <location>
        <begin position="263"/>
        <end position="272"/>
    </location>
</feature>
<feature type="region of interest" description="Disordered" evidence="12">
    <location>
        <begin position="235"/>
        <end position="272"/>
    </location>
</feature>
<dbReference type="Gene3D" id="1.20.120.350">
    <property type="entry name" value="Voltage-gated potassium channels. Chain C"/>
    <property type="match status" value="1"/>
</dbReference>
<evidence type="ECO:0000256" key="13">
    <source>
        <dbReference type="SAM" id="Phobius"/>
    </source>
</evidence>
<dbReference type="Pfam" id="PF00520">
    <property type="entry name" value="Ion_trans"/>
    <property type="match status" value="1"/>
</dbReference>